<sequence length="63" mass="6475">MPDRNARRVLAAAGELIAWWAALGALWLVYVSTVDVLEVSAGAVAAGVGAWAARAGRRAVGRG</sequence>
<keyword evidence="3" id="KW-1185">Reference proteome</keyword>
<dbReference type="KEGG" id="sroi:IAG44_36210"/>
<keyword evidence="1" id="KW-0472">Membrane</keyword>
<feature type="transmembrane region" description="Helical" evidence="1">
    <location>
        <begin position="9"/>
        <end position="30"/>
    </location>
</feature>
<proteinExistence type="predicted"/>
<protein>
    <submittedName>
        <fullName evidence="2">Uncharacterized protein</fullName>
    </submittedName>
</protein>
<accession>A0A7H0INK6</accession>
<keyword evidence="1" id="KW-0812">Transmembrane</keyword>
<gene>
    <name evidence="2" type="ORF">IAG44_36210</name>
</gene>
<evidence type="ECO:0000313" key="2">
    <source>
        <dbReference type="EMBL" id="QNP74372.1"/>
    </source>
</evidence>
<dbReference type="AlphaFoldDB" id="A0A7H0INK6"/>
<dbReference type="EMBL" id="CP060828">
    <property type="protein sequence ID" value="QNP74372.1"/>
    <property type="molecule type" value="Genomic_DNA"/>
</dbReference>
<reference evidence="2 3" key="1">
    <citation type="submission" date="2020-08" db="EMBL/GenBank/DDBJ databases">
        <title>A novel species.</title>
        <authorList>
            <person name="Gao J."/>
        </authorList>
    </citation>
    <scope>NUCLEOTIDE SEQUENCE [LARGE SCALE GENOMIC DNA]</scope>
    <source>
        <strain evidence="2 3">CRXT-G-22</strain>
    </source>
</reference>
<dbReference type="RefSeq" id="WP_187751297.1">
    <property type="nucleotide sequence ID" value="NZ_CP060828.1"/>
</dbReference>
<keyword evidence="1" id="KW-1133">Transmembrane helix</keyword>
<dbReference type="Proteomes" id="UP000516052">
    <property type="component" value="Chromosome"/>
</dbReference>
<organism evidence="2 3">
    <name type="scientific">Streptomyces roseirectus</name>
    <dbReference type="NCBI Taxonomy" id="2768066"/>
    <lineage>
        <taxon>Bacteria</taxon>
        <taxon>Bacillati</taxon>
        <taxon>Actinomycetota</taxon>
        <taxon>Actinomycetes</taxon>
        <taxon>Kitasatosporales</taxon>
        <taxon>Streptomycetaceae</taxon>
        <taxon>Streptomyces</taxon>
    </lineage>
</organism>
<evidence type="ECO:0000256" key="1">
    <source>
        <dbReference type="SAM" id="Phobius"/>
    </source>
</evidence>
<feature type="transmembrane region" description="Helical" evidence="1">
    <location>
        <begin position="36"/>
        <end position="53"/>
    </location>
</feature>
<evidence type="ECO:0000313" key="3">
    <source>
        <dbReference type="Proteomes" id="UP000516052"/>
    </source>
</evidence>
<name>A0A7H0INK6_9ACTN</name>